<dbReference type="EMBL" id="OX459123">
    <property type="protein sequence ID" value="CAI9109850.1"/>
    <property type="molecule type" value="Genomic_DNA"/>
</dbReference>
<feature type="compositionally biased region" description="Basic and acidic residues" evidence="1">
    <location>
        <begin position="643"/>
        <end position="660"/>
    </location>
</feature>
<reference evidence="3" key="1">
    <citation type="submission" date="2023-03" db="EMBL/GenBank/DDBJ databases">
        <authorList>
            <person name="Julca I."/>
        </authorList>
    </citation>
    <scope>NUCLEOTIDE SEQUENCE</scope>
</reference>
<dbReference type="Proteomes" id="UP001161247">
    <property type="component" value="Chromosome 6"/>
</dbReference>
<feature type="region of interest" description="Disordered" evidence="1">
    <location>
        <begin position="621"/>
        <end position="742"/>
    </location>
</feature>
<dbReference type="InterPro" id="IPR025486">
    <property type="entry name" value="DUF4378"/>
</dbReference>
<organism evidence="3 4">
    <name type="scientific">Oldenlandia corymbosa var. corymbosa</name>
    <dbReference type="NCBI Taxonomy" id="529605"/>
    <lineage>
        <taxon>Eukaryota</taxon>
        <taxon>Viridiplantae</taxon>
        <taxon>Streptophyta</taxon>
        <taxon>Embryophyta</taxon>
        <taxon>Tracheophyta</taxon>
        <taxon>Spermatophyta</taxon>
        <taxon>Magnoliopsida</taxon>
        <taxon>eudicotyledons</taxon>
        <taxon>Gunneridae</taxon>
        <taxon>Pentapetalae</taxon>
        <taxon>asterids</taxon>
        <taxon>lamiids</taxon>
        <taxon>Gentianales</taxon>
        <taxon>Rubiaceae</taxon>
        <taxon>Rubioideae</taxon>
        <taxon>Spermacoceae</taxon>
        <taxon>Hedyotis-Oldenlandia complex</taxon>
        <taxon>Oldenlandia</taxon>
    </lineage>
</organism>
<evidence type="ECO:0000313" key="3">
    <source>
        <dbReference type="EMBL" id="CAI9109850.1"/>
    </source>
</evidence>
<dbReference type="GO" id="GO:0051513">
    <property type="term" value="P:regulation of monopolar cell growth"/>
    <property type="evidence" value="ECO:0007669"/>
    <property type="project" value="InterPro"/>
</dbReference>
<evidence type="ECO:0000256" key="1">
    <source>
        <dbReference type="SAM" id="MobiDB-lite"/>
    </source>
</evidence>
<feature type="compositionally biased region" description="Polar residues" evidence="1">
    <location>
        <begin position="665"/>
        <end position="705"/>
    </location>
</feature>
<gene>
    <name evidence="3" type="ORF">OLC1_LOCUS17647</name>
</gene>
<dbReference type="InterPro" id="IPR033334">
    <property type="entry name" value="LNG1/2"/>
</dbReference>
<dbReference type="PANTHER" id="PTHR31680:SF20">
    <property type="entry name" value="PROTEIN LONGIFOLIA 2-LIKE"/>
    <property type="match status" value="1"/>
</dbReference>
<feature type="compositionally biased region" description="Basic and acidic residues" evidence="1">
    <location>
        <begin position="159"/>
        <end position="187"/>
    </location>
</feature>
<feature type="region of interest" description="Disordered" evidence="1">
    <location>
        <begin position="467"/>
        <end position="498"/>
    </location>
</feature>
<feature type="compositionally biased region" description="Polar residues" evidence="1">
    <location>
        <begin position="578"/>
        <end position="595"/>
    </location>
</feature>
<feature type="region of interest" description="Disordered" evidence="1">
    <location>
        <begin position="159"/>
        <end position="200"/>
    </location>
</feature>
<feature type="compositionally biased region" description="Polar residues" evidence="1">
    <location>
        <begin position="410"/>
        <end position="425"/>
    </location>
</feature>
<feature type="domain" description="DUF4378" evidence="2">
    <location>
        <begin position="838"/>
        <end position="1006"/>
    </location>
</feature>
<dbReference type="PANTHER" id="PTHR31680">
    <property type="entry name" value="LONGIFOLIA PROTEIN"/>
    <property type="match status" value="1"/>
</dbReference>
<feature type="compositionally biased region" description="Polar residues" evidence="1">
    <location>
        <begin position="117"/>
        <end position="128"/>
    </location>
</feature>
<accession>A0AAV1DPP1</accession>
<protein>
    <submittedName>
        <fullName evidence="3">OLC1v1009767C5</fullName>
    </submittedName>
</protein>
<feature type="compositionally biased region" description="Low complexity" evidence="1">
    <location>
        <begin position="706"/>
        <end position="716"/>
    </location>
</feature>
<name>A0AAV1DPP1_OLDCO</name>
<evidence type="ECO:0000259" key="2">
    <source>
        <dbReference type="Pfam" id="PF14309"/>
    </source>
</evidence>
<feature type="region of interest" description="Disordered" evidence="1">
    <location>
        <begin position="340"/>
        <end position="426"/>
    </location>
</feature>
<keyword evidence="4" id="KW-1185">Reference proteome</keyword>
<dbReference type="AlphaFoldDB" id="A0AAV1DPP1"/>
<feature type="region of interest" description="Disordered" evidence="1">
    <location>
        <begin position="565"/>
        <end position="605"/>
    </location>
</feature>
<proteinExistence type="predicted"/>
<feature type="region of interest" description="Disordered" evidence="1">
    <location>
        <begin position="79"/>
        <end position="128"/>
    </location>
</feature>
<sequence length="1026" mass="115085">MASKTLPSFRDESRDLHKHIGCMSGIFQIFDRHYFIISRRSAGQNQKRLLPGPNNDKETNNIAEKETARLQLQSKNFKEIAQDQPRVSTESLGTSFSSSSGCSSTFSSVDHGKAIQSRPSPLNQSSSLETPTEMLAQQRGSALHNSQHSSDLRDVVKDSMQREQRGVRVKNAAKEEGRGRTMKHIDSPRPILPFKPGDPRVADIDRSSRLLVKLRENPQISKEDRDGSMRYVRKDLPRFSYDGRETRELYKPTTKLKELPRLSLDSRQSSLKSASASESRLNFLVRELQNGNGTLSQIVNGNQEPGSNKRPSNVVVKLMGLDAFPEYVPHNQEEIIKVSAETIQDPGPRSLKKSGNSKKNPSVFQQDAHRDPASPRSKRASSGMKPTTSPRFPLEIAPWRQPDPNHESPRTSQNSRNATETSTSVYGEIEKRISELEFKKSGKDLRALKQILEAMQNTRKRLEYQGGEQTELKSQTNKFTSEYRDGNPDNSQAPELRRNDANQLALIKGSGSPKRINSSVLITKSARMTDNRKISLASVVTCADASHLQKSGVREILCTREDSVDKYSTNDQTPRKYTGQNPSKSRSLTDKSSNGDILKHTAKGPQLMKVERFTAFGSASPRFQQRKYESEYQSSLTTPAPDLRGKRELGGQCTEKDSSKRKVRQQSASHQSKNKSRSPTDSNNLSIQSDTASTRSDSNCSLASLTETEVTSTDSSTEIKTKHQEGRSERHASVRSSESMPLAQLKIVPNEQPSPVSVLDASFYKEDSPSPVRKISTPFQDYETSNPDEAEWHYLGDENKKKLEKINHLVDKLRMLTTIPDEASMYQVASISQNPTPDHRYITKVLLASGLLKDIGPISTAIQLQSPGNLINPDLFHVLEQTEQSSKSAITDQKQGNASLKFDQKAHRKIVFDTINEILIRKLASHVHLSPRKRIKTGQELLRELCSEVDCLQTTSESTLDDVDESISILNKDMMQQPEEWINNQSEIPAVVLDIERLIFKDLVTEVITAEAFSLSDWSRMQQKCN</sequence>
<feature type="compositionally biased region" description="Basic and acidic residues" evidence="1">
    <location>
        <begin position="717"/>
        <end position="732"/>
    </location>
</feature>
<dbReference type="Pfam" id="PF14309">
    <property type="entry name" value="DUF4378"/>
    <property type="match status" value="1"/>
</dbReference>
<evidence type="ECO:0000313" key="4">
    <source>
        <dbReference type="Proteomes" id="UP001161247"/>
    </source>
</evidence>
<feature type="compositionally biased region" description="Low complexity" evidence="1">
    <location>
        <begin position="88"/>
        <end position="108"/>
    </location>
</feature>